<dbReference type="Proteomes" id="UP000217676">
    <property type="component" value="Chromosome"/>
</dbReference>
<proteinExistence type="predicted"/>
<dbReference type="KEGG" id="slau:SLA_4029"/>
<accession>A0A169NPP9</accession>
<gene>
    <name evidence="1" type="ORF">SLA_4029</name>
</gene>
<dbReference type="AlphaFoldDB" id="A0A169NPP9"/>
<evidence type="ECO:0000313" key="1">
    <source>
        <dbReference type="EMBL" id="BAU84918.1"/>
    </source>
</evidence>
<keyword evidence="2" id="KW-1185">Reference proteome</keyword>
<name>A0A169NPP9_STRLU</name>
<protein>
    <submittedName>
        <fullName evidence="1">Membrane protein</fullName>
    </submittedName>
</protein>
<dbReference type="EMBL" id="AP017424">
    <property type="protein sequence ID" value="BAU84918.1"/>
    <property type="molecule type" value="Genomic_DNA"/>
</dbReference>
<reference evidence="1 2" key="1">
    <citation type="journal article" date="2016" name="Genome Announc.">
        <title>Complete Genome Sequence of Thiostrepton-Producing Streptomyces laurentii ATCC 31255.</title>
        <authorList>
            <person name="Doi K."/>
            <person name="Fujino Y."/>
            <person name="Nagayoshi Y."/>
            <person name="Ohshima T."/>
            <person name="Ogata S."/>
        </authorList>
    </citation>
    <scope>NUCLEOTIDE SEQUENCE [LARGE SCALE GENOMIC DNA]</scope>
    <source>
        <strain evidence="1 2">ATCC 31255</strain>
    </source>
</reference>
<sequence length="42" mass="4483">MTESAILVQAGDTLALVVQSRKAGVETVPFRQTVILQTQLLG</sequence>
<evidence type="ECO:0000313" key="2">
    <source>
        <dbReference type="Proteomes" id="UP000217676"/>
    </source>
</evidence>
<organism evidence="1 2">
    <name type="scientific">Streptomyces laurentii</name>
    <dbReference type="NCBI Taxonomy" id="39478"/>
    <lineage>
        <taxon>Bacteria</taxon>
        <taxon>Bacillati</taxon>
        <taxon>Actinomycetota</taxon>
        <taxon>Actinomycetes</taxon>
        <taxon>Kitasatosporales</taxon>
        <taxon>Streptomycetaceae</taxon>
        <taxon>Streptomyces</taxon>
    </lineage>
</organism>